<evidence type="ECO:0000256" key="5">
    <source>
        <dbReference type="ARBA" id="ARBA00022723"/>
    </source>
</evidence>
<evidence type="ECO:0000313" key="13">
    <source>
        <dbReference type="Proteomes" id="UP000713904"/>
    </source>
</evidence>
<evidence type="ECO:0000256" key="4">
    <source>
        <dbReference type="ARBA" id="ARBA00011956"/>
    </source>
</evidence>
<protein>
    <recommendedName>
        <fullName evidence="4">mannose-6-phosphate isomerase</fullName>
        <ecNumber evidence="4">5.3.1.8</ecNumber>
    </recommendedName>
    <alternativeName>
        <fullName evidence="8">Phosphohexomutase</fullName>
    </alternativeName>
    <alternativeName>
        <fullName evidence="9">Phosphomannose isomerase</fullName>
    </alternativeName>
</protein>
<dbReference type="InterPro" id="IPR014628">
    <property type="entry name" value="Man6P_isomerase_Firm_short"/>
</dbReference>
<dbReference type="InterPro" id="IPR046457">
    <property type="entry name" value="PMI_typeI_cat"/>
</dbReference>
<accession>A0ABR6TIQ9</accession>
<dbReference type="CDD" id="cd07010">
    <property type="entry name" value="cupin_PMI_type_I_N_bac"/>
    <property type="match status" value="1"/>
</dbReference>
<feature type="domain" description="Phosphomannose isomerase type I catalytic" evidence="10">
    <location>
        <begin position="5"/>
        <end position="105"/>
    </location>
</feature>
<dbReference type="Proteomes" id="UP000713904">
    <property type="component" value="Unassembled WGS sequence"/>
</dbReference>
<comment type="catalytic activity">
    <reaction evidence="1">
        <text>D-mannose 6-phosphate = D-fructose 6-phosphate</text>
        <dbReference type="Rhea" id="RHEA:12356"/>
        <dbReference type="ChEBI" id="CHEBI:58735"/>
        <dbReference type="ChEBI" id="CHEBI:61527"/>
        <dbReference type="EC" id="5.3.1.8"/>
    </reaction>
</comment>
<organism evidence="12 13">
    <name type="scientific">Peptostreptococcus canis</name>
    <dbReference type="NCBI Taxonomy" id="1159213"/>
    <lineage>
        <taxon>Bacteria</taxon>
        <taxon>Bacillati</taxon>
        <taxon>Bacillota</taxon>
        <taxon>Clostridia</taxon>
        <taxon>Peptostreptococcales</taxon>
        <taxon>Peptostreptococcaceae</taxon>
        <taxon>Peptostreptococcus</taxon>
    </lineage>
</organism>
<feature type="domain" description="Mannose-6-phosphate isomerase cupin" evidence="11">
    <location>
        <begin position="239"/>
        <end position="315"/>
    </location>
</feature>
<dbReference type="GO" id="GO:0004476">
    <property type="term" value="F:mannose-6-phosphate isomerase activity"/>
    <property type="evidence" value="ECO:0007669"/>
    <property type="project" value="UniProtKB-EC"/>
</dbReference>
<dbReference type="InterPro" id="IPR051804">
    <property type="entry name" value="Carb_Metab_Reg_Kinase/Isom"/>
</dbReference>
<keyword evidence="7 12" id="KW-0413">Isomerase</keyword>
<evidence type="ECO:0000256" key="8">
    <source>
        <dbReference type="ARBA" id="ARBA00029741"/>
    </source>
</evidence>
<dbReference type="PANTHER" id="PTHR42742">
    <property type="entry name" value="TRANSCRIPTIONAL REPRESSOR MPRA"/>
    <property type="match status" value="1"/>
</dbReference>
<keyword evidence="6" id="KW-0862">Zinc</keyword>
<proteinExistence type="inferred from homology"/>
<comment type="caution">
    <text evidence="12">The sequence shown here is derived from an EMBL/GenBank/DDBJ whole genome shotgun (WGS) entry which is preliminary data.</text>
</comment>
<dbReference type="Pfam" id="PF21621">
    <property type="entry name" value="MPI_cupin_dom"/>
    <property type="match status" value="1"/>
</dbReference>
<evidence type="ECO:0000256" key="2">
    <source>
        <dbReference type="ARBA" id="ARBA00001947"/>
    </source>
</evidence>
<evidence type="ECO:0000259" key="11">
    <source>
        <dbReference type="Pfam" id="PF21621"/>
    </source>
</evidence>
<dbReference type="Gene3D" id="2.60.120.10">
    <property type="entry name" value="Jelly Rolls"/>
    <property type="match status" value="2"/>
</dbReference>
<dbReference type="NCBIfam" id="TIGR00218">
    <property type="entry name" value="manA"/>
    <property type="match status" value="1"/>
</dbReference>
<sequence length="317" mass="36776">MELIFLEPVLKEKIWGGKKLKEEFGFDISSDKIGEAWIISAHQNGVSKISYPEIYKGMGLDELYFEHRELFGKRKEEVFPLLVKLLDASDNLSVQVHPDDYYAQKYEGENELGKTECWYIVSAEENSEIIYGHNALSKEEFIQKVESGKWDELLRRVKVKKGDFFYVPNGTIHAIGKGIVILETQQSSDTTYRVYDYNRTDENGKKRDLHIYKSIDVAKFPHSDPKIHIIEEKMGNNVITRLIDCEYFSVYQYDCKDDLWIQLKGDYNLATVIDGKGNIFTEKKVYNIEKSQSFIIPNEIRKIKISGNLKMIVSNPN</sequence>
<keyword evidence="13" id="KW-1185">Reference proteome</keyword>
<evidence type="ECO:0000256" key="1">
    <source>
        <dbReference type="ARBA" id="ARBA00000757"/>
    </source>
</evidence>
<dbReference type="Pfam" id="PF20511">
    <property type="entry name" value="PMI_typeI_cat"/>
    <property type="match status" value="1"/>
</dbReference>
<keyword evidence="5" id="KW-0479">Metal-binding</keyword>
<evidence type="ECO:0000256" key="3">
    <source>
        <dbReference type="ARBA" id="ARBA00010772"/>
    </source>
</evidence>
<gene>
    <name evidence="12" type="primary">manA</name>
    <name evidence="12" type="ORF">HLB29_00295</name>
</gene>
<dbReference type="PIRSF" id="PIRSF036894">
    <property type="entry name" value="PMI_Firm_short"/>
    <property type="match status" value="1"/>
</dbReference>
<dbReference type="SUPFAM" id="SSF51182">
    <property type="entry name" value="RmlC-like cupins"/>
    <property type="match status" value="1"/>
</dbReference>
<dbReference type="InterPro" id="IPR011051">
    <property type="entry name" value="RmlC_Cupin_sf"/>
</dbReference>
<name>A0ABR6TIQ9_9FIRM</name>
<dbReference type="RefSeq" id="WP_185623174.1">
    <property type="nucleotide sequence ID" value="NZ_JABGBW010000001.1"/>
</dbReference>
<evidence type="ECO:0000256" key="9">
    <source>
        <dbReference type="ARBA" id="ARBA00030762"/>
    </source>
</evidence>
<comment type="cofactor">
    <cofactor evidence="2">
        <name>Zn(2+)</name>
        <dbReference type="ChEBI" id="CHEBI:29105"/>
    </cofactor>
</comment>
<dbReference type="EMBL" id="JABGBW010000001">
    <property type="protein sequence ID" value="MBC2575123.1"/>
    <property type="molecule type" value="Genomic_DNA"/>
</dbReference>
<dbReference type="EC" id="5.3.1.8" evidence="4"/>
<dbReference type="InterPro" id="IPR001250">
    <property type="entry name" value="Man6P_Isoase-1"/>
</dbReference>
<dbReference type="InterPro" id="IPR049071">
    <property type="entry name" value="MPI_cupin_dom"/>
</dbReference>
<comment type="similarity">
    <text evidence="3">Belongs to the mannose-6-phosphate isomerase type 1 family.</text>
</comment>
<reference evidence="12 13" key="1">
    <citation type="submission" date="2020-05" db="EMBL/GenBank/DDBJ databases">
        <title>Draft genome of xy-202 and genomic insight in genome of the genus Peptostreptococcus.</title>
        <authorList>
            <person name="Zhang Z."/>
        </authorList>
    </citation>
    <scope>NUCLEOTIDE SEQUENCE [LARGE SCALE GENOMIC DNA]</scope>
    <source>
        <strain evidence="12 13">DSM 27025</strain>
    </source>
</reference>
<dbReference type="PANTHER" id="PTHR42742:SF3">
    <property type="entry name" value="FRUCTOKINASE"/>
    <property type="match status" value="1"/>
</dbReference>
<evidence type="ECO:0000256" key="6">
    <source>
        <dbReference type="ARBA" id="ARBA00022833"/>
    </source>
</evidence>
<evidence type="ECO:0000313" key="12">
    <source>
        <dbReference type="EMBL" id="MBC2575123.1"/>
    </source>
</evidence>
<evidence type="ECO:0000259" key="10">
    <source>
        <dbReference type="Pfam" id="PF20511"/>
    </source>
</evidence>
<evidence type="ECO:0000256" key="7">
    <source>
        <dbReference type="ARBA" id="ARBA00023235"/>
    </source>
</evidence>
<dbReference type="InterPro" id="IPR014710">
    <property type="entry name" value="RmlC-like_jellyroll"/>
</dbReference>